<reference evidence="3 4" key="1">
    <citation type="submission" date="2018-06" db="EMBL/GenBank/DDBJ databases">
        <title>Bacteria isolated from soil of Wuhan.</title>
        <authorList>
            <person name="Wei X."/>
            <person name="Chunhua H."/>
        </authorList>
    </citation>
    <scope>NUCLEOTIDE SEQUENCE [LARGE SCALE GENOMIC DNA]</scope>
    <source>
        <strain evidence="4">xwS2</strain>
    </source>
</reference>
<sequence length="100" mass="10081">MSTTLLSAMTAALLTAASLSALADSSEQLNRISTTGESGDFQAMTTSVSATEGNDAADSASGYIQAVGRNGSHSMHPNAPVPVEQFADDGAKGVMQTGDE</sequence>
<dbReference type="RefSeq" id="WP_128324515.1">
    <property type="nucleotide sequence ID" value="NZ_QJRG01000047.1"/>
</dbReference>
<proteinExistence type="predicted"/>
<protein>
    <submittedName>
        <fullName evidence="3">Uncharacterized protein</fullName>
    </submittedName>
</protein>
<evidence type="ECO:0000313" key="4">
    <source>
        <dbReference type="Proteomes" id="UP000288983"/>
    </source>
</evidence>
<feature type="chain" id="PRO_5019553728" evidence="2">
    <location>
        <begin position="24"/>
        <end position="100"/>
    </location>
</feature>
<dbReference type="EMBL" id="QJRG01000047">
    <property type="protein sequence ID" value="RWU20912.1"/>
    <property type="molecule type" value="Genomic_DNA"/>
</dbReference>
<gene>
    <name evidence="3" type="ORF">DM813_16985</name>
</gene>
<evidence type="ECO:0000313" key="3">
    <source>
        <dbReference type="EMBL" id="RWU20912.1"/>
    </source>
</evidence>
<evidence type="ECO:0000256" key="1">
    <source>
        <dbReference type="SAM" id="MobiDB-lite"/>
    </source>
</evidence>
<keyword evidence="2" id="KW-0732">Signal</keyword>
<feature type="signal peptide" evidence="2">
    <location>
        <begin position="1"/>
        <end position="23"/>
    </location>
</feature>
<name>A0A443ZP86_9PSED</name>
<dbReference type="OrthoDB" id="7107992at2"/>
<evidence type="ECO:0000256" key="2">
    <source>
        <dbReference type="SAM" id="SignalP"/>
    </source>
</evidence>
<accession>A0A443ZP86</accession>
<feature type="region of interest" description="Disordered" evidence="1">
    <location>
        <begin position="67"/>
        <end position="100"/>
    </location>
</feature>
<organism evidence="3 4">
    <name type="scientific">Pseudomonas alkylphenolica</name>
    <dbReference type="NCBI Taxonomy" id="237609"/>
    <lineage>
        <taxon>Bacteria</taxon>
        <taxon>Pseudomonadati</taxon>
        <taxon>Pseudomonadota</taxon>
        <taxon>Gammaproteobacteria</taxon>
        <taxon>Pseudomonadales</taxon>
        <taxon>Pseudomonadaceae</taxon>
        <taxon>Pseudomonas</taxon>
    </lineage>
</organism>
<dbReference type="Proteomes" id="UP000288983">
    <property type="component" value="Unassembled WGS sequence"/>
</dbReference>
<comment type="caution">
    <text evidence="3">The sequence shown here is derived from an EMBL/GenBank/DDBJ whole genome shotgun (WGS) entry which is preliminary data.</text>
</comment>
<dbReference type="AlphaFoldDB" id="A0A443ZP86"/>